<proteinExistence type="predicted"/>
<comment type="caution">
    <text evidence="1">The sequence shown here is derived from an EMBL/GenBank/DDBJ whole genome shotgun (WGS) entry which is preliminary data.</text>
</comment>
<dbReference type="RefSeq" id="WP_219765918.1">
    <property type="nucleotide sequence ID" value="NZ_JAHYBZ010000011.1"/>
</dbReference>
<evidence type="ECO:0000313" key="1">
    <source>
        <dbReference type="EMBL" id="MBW6401322.1"/>
    </source>
</evidence>
<name>A0ABS7AG83_9PROT</name>
<evidence type="ECO:0000313" key="2">
    <source>
        <dbReference type="Proteomes" id="UP001196565"/>
    </source>
</evidence>
<accession>A0ABS7AG83</accession>
<dbReference type="EMBL" id="JAHYBZ010000011">
    <property type="protein sequence ID" value="MBW6401322.1"/>
    <property type="molecule type" value="Genomic_DNA"/>
</dbReference>
<dbReference type="Proteomes" id="UP001196565">
    <property type="component" value="Unassembled WGS sequence"/>
</dbReference>
<sequence>MNGWNTRQQDRDARLEELDSRDRALVWRICGARSRYLLGGADRYVTGSIGAMRAATIALTTQAPAIDLATLTAEQQRLTDRLNLFGTCRDTPEIWRFADLPEPERVSELDDAAFLATPRVAGAQHDAR</sequence>
<organism evidence="1 2">
    <name type="scientific">Roseomonas alba</name>
    <dbReference type="NCBI Taxonomy" id="2846776"/>
    <lineage>
        <taxon>Bacteria</taxon>
        <taxon>Pseudomonadati</taxon>
        <taxon>Pseudomonadota</taxon>
        <taxon>Alphaproteobacteria</taxon>
        <taxon>Acetobacterales</taxon>
        <taxon>Roseomonadaceae</taxon>
        <taxon>Roseomonas</taxon>
    </lineage>
</organism>
<reference evidence="1 2" key="1">
    <citation type="submission" date="2021-07" db="EMBL/GenBank/DDBJ databases">
        <authorList>
            <person name="So Y."/>
        </authorList>
    </citation>
    <scope>NUCLEOTIDE SEQUENCE [LARGE SCALE GENOMIC DNA]</scope>
    <source>
        <strain evidence="1 2">HJA6</strain>
    </source>
</reference>
<keyword evidence="2" id="KW-1185">Reference proteome</keyword>
<gene>
    <name evidence="1" type="ORF">KPL78_25925</name>
</gene>
<protein>
    <submittedName>
        <fullName evidence="1">Uncharacterized protein</fullName>
    </submittedName>
</protein>